<dbReference type="InterPro" id="IPR046342">
    <property type="entry name" value="CBS_dom_sf"/>
</dbReference>
<evidence type="ECO:0000259" key="3">
    <source>
        <dbReference type="PROSITE" id="PS51371"/>
    </source>
</evidence>
<sequence>MYKFLEANVAGYMTRSVTSVSRDLTMGELKELFKRDDYNAYPVVEDGQAVGLVTKYDFLKCFAFAPVHMVPHYDELMNKTVGDVMSPDFIYVHPEIKLTRVLQLMVDHQTRSIPVLDNDRKLLGIISREDVIHALADCTRH</sequence>
<dbReference type="Proteomes" id="UP000248148">
    <property type="component" value="Unassembled WGS sequence"/>
</dbReference>
<dbReference type="SUPFAM" id="SSF54631">
    <property type="entry name" value="CBS-domain pair"/>
    <property type="match status" value="1"/>
</dbReference>
<reference evidence="4 5" key="1">
    <citation type="submission" date="2018-06" db="EMBL/GenBank/DDBJ databases">
        <title>Genomic Encyclopedia of Archaeal and Bacterial Type Strains, Phase II (KMG-II): from individual species to whole genera.</title>
        <authorList>
            <person name="Goeker M."/>
        </authorList>
    </citation>
    <scope>NUCLEOTIDE SEQUENCE [LARGE SCALE GENOMIC DNA]</scope>
    <source>
        <strain evidence="4 5">JCM 11668</strain>
    </source>
</reference>
<dbReference type="Gene3D" id="3.10.580.10">
    <property type="entry name" value="CBS-domain"/>
    <property type="match status" value="1"/>
</dbReference>
<gene>
    <name evidence="4" type="ORF">BJ122_11562</name>
</gene>
<evidence type="ECO:0000313" key="4">
    <source>
        <dbReference type="EMBL" id="PYF02032.1"/>
    </source>
</evidence>
<dbReference type="InterPro" id="IPR000644">
    <property type="entry name" value="CBS_dom"/>
</dbReference>
<dbReference type="EMBL" id="QJTI01000015">
    <property type="protein sequence ID" value="PYF02032.1"/>
    <property type="molecule type" value="Genomic_DNA"/>
</dbReference>
<feature type="domain" description="CBS" evidence="3">
    <location>
        <begin position="85"/>
        <end position="141"/>
    </location>
</feature>
<organism evidence="4 5">
    <name type="scientific">Rhodopseudomonas faecalis</name>
    <dbReference type="NCBI Taxonomy" id="99655"/>
    <lineage>
        <taxon>Bacteria</taxon>
        <taxon>Pseudomonadati</taxon>
        <taxon>Pseudomonadota</taxon>
        <taxon>Alphaproteobacteria</taxon>
        <taxon>Hyphomicrobiales</taxon>
        <taxon>Nitrobacteraceae</taxon>
        <taxon>Rhodopseudomonas</taxon>
    </lineage>
</organism>
<dbReference type="PANTHER" id="PTHR43080">
    <property type="entry name" value="CBS DOMAIN-CONTAINING PROTEIN CBSX3, MITOCHONDRIAL"/>
    <property type="match status" value="1"/>
</dbReference>
<proteinExistence type="predicted"/>
<keyword evidence="5" id="KW-1185">Reference proteome</keyword>
<evidence type="ECO:0000256" key="1">
    <source>
        <dbReference type="ARBA" id="ARBA00023122"/>
    </source>
</evidence>
<dbReference type="Pfam" id="PF00571">
    <property type="entry name" value="CBS"/>
    <property type="match status" value="2"/>
</dbReference>
<evidence type="ECO:0000256" key="2">
    <source>
        <dbReference type="PROSITE-ProRule" id="PRU00703"/>
    </source>
</evidence>
<accession>A0A318TA91</accession>
<comment type="caution">
    <text evidence="4">The sequence shown here is derived from an EMBL/GenBank/DDBJ whole genome shotgun (WGS) entry which is preliminary data.</text>
</comment>
<dbReference type="PANTHER" id="PTHR43080:SF26">
    <property type="entry name" value="REGULATORY PROTEIN"/>
    <property type="match status" value="1"/>
</dbReference>
<keyword evidence="1 2" id="KW-0129">CBS domain</keyword>
<dbReference type="RefSeq" id="WP_181418949.1">
    <property type="nucleotide sequence ID" value="NZ_QJTI01000015.1"/>
</dbReference>
<evidence type="ECO:0000313" key="5">
    <source>
        <dbReference type="Proteomes" id="UP000248148"/>
    </source>
</evidence>
<protein>
    <submittedName>
        <fullName evidence="4">CBS domain protein</fullName>
    </submittedName>
</protein>
<dbReference type="SMART" id="SM00116">
    <property type="entry name" value="CBS"/>
    <property type="match status" value="2"/>
</dbReference>
<dbReference type="CDD" id="cd02205">
    <property type="entry name" value="CBS_pair_SF"/>
    <property type="match status" value="1"/>
</dbReference>
<dbReference type="AlphaFoldDB" id="A0A318TA91"/>
<name>A0A318TA91_9BRAD</name>
<feature type="domain" description="CBS" evidence="3">
    <location>
        <begin position="13"/>
        <end position="75"/>
    </location>
</feature>
<dbReference type="InterPro" id="IPR051257">
    <property type="entry name" value="Diverse_CBS-Domain"/>
</dbReference>
<dbReference type="PROSITE" id="PS51371">
    <property type="entry name" value="CBS"/>
    <property type="match status" value="2"/>
</dbReference>